<dbReference type="InterPro" id="IPR000515">
    <property type="entry name" value="MetI-like"/>
</dbReference>
<keyword evidence="4 7" id="KW-0812">Transmembrane</keyword>
<dbReference type="Pfam" id="PF19300">
    <property type="entry name" value="BPD_transp_1_N"/>
    <property type="match status" value="1"/>
</dbReference>
<dbReference type="SUPFAM" id="SSF161098">
    <property type="entry name" value="MetI-like"/>
    <property type="match status" value="1"/>
</dbReference>
<feature type="transmembrane region" description="Helical" evidence="7">
    <location>
        <begin position="12"/>
        <end position="30"/>
    </location>
</feature>
<dbReference type="GO" id="GO:0055085">
    <property type="term" value="P:transmembrane transport"/>
    <property type="evidence" value="ECO:0007669"/>
    <property type="project" value="InterPro"/>
</dbReference>
<evidence type="ECO:0000313" key="10">
    <source>
        <dbReference type="Proteomes" id="UP000294739"/>
    </source>
</evidence>
<dbReference type="PROSITE" id="PS50928">
    <property type="entry name" value="ABC_TM1"/>
    <property type="match status" value="1"/>
</dbReference>
<evidence type="ECO:0000256" key="5">
    <source>
        <dbReference type="ARBA" id="ARBA00022989"/>
    </source>
</evidence>
<evidence type="ECO:0000256" key="3">
    <source>
        <dbReference type="ARBA" id="ARBA00022475"/>
    </source>
</evidence>
<dbReference type="InParanoid" id="A0A4R5DGI8"/>
<keyword evidence="6 7" id="KW-0472">Membrane</keyword>
<organism evidence="9 10">
    <name type="scientific">Jiangella asiatica</name>
    <dbReference type="NCBI Taxonomy" id="2530372"/>
    <lineage>
        <taxon>Bacteria</taxon>
        <taxon>Bacillati</taxon>
        <taxon>Actinomycetota</taxon>
        <taxon>Actinomycetes</taxon>
        <taxon>Jiangellales</taxon>
        <taxon>Jiangellaceae</taxon>
        <taxon>Jiangella</taxon>
    </lineage>
</organism>
<accession>A0A4R5DGI8</accession>
<feature type="transmembrane region" description="Helical" evidence="7">
    <location>
        <begin position="285"/>
        <end position="307"/>
    </location>
</feature>
<feature type="transmembrane region" description="Helical" evidence="7">
    <location>
        <begin position="101"/>
        <end position="122"/>
    </location>
</feature>
<dbReference type="GO" id="GO:0005886">
    <property type="term" value="C:plasma membrane"/>
    <property type="evidence" value="ECO:0007669"/>
    <property type="project" value="UniProtKB-SubCell"/>
</dbReference>
<dbReference type="RefSeq" id="WP_131894196.1">
    <property type="nucleotide sequence ID" value="NZ_SMKZ01000012.1"/>
</dbReference>
<keyword evidence="10" id="KW-1185">Reference proteome</keyword>
<comment type="subcellular location">
    <subcellularLocation>
        <location evidence="1 7">Cell membrane</location>
        <topology evidence="1 7">Multi-pass membrane protein</topology>
    </subcellularLocation>
</comment>
<keyword evidence="2 7" id="KW-0813">Transport</keyword>
<comment type="caution">
    <text evidence="9">The sequence shown here is derived from an EMBL/GenBank/DDBJ whole genome shotgun (WGS) entry which is preliminary data.</text>
</comment>
<sequence>MLRYTLSRLPTAVLTCLVASLGIFWLVQLLPGSPVAMVLGEQATPEAVAALEAEAGLDRPLVVQYFDWIGGLLTGDLGVSYVSRVPIGDLIGPAVGATLELALASLLLTILMGFALGITGVVARRRPAAVAYRLFSALGFGVPEYVVGVMLVFVFAVTLRVLPAGGRTPILEDPGAGFQQLLLPAIALSVHSAVVVGRFLETALNQQLDEEYLDTARAKGASRRRVLWRHALPNALPSVVTVIGLRIGHLLGGVVVIETIFAWPGLGTVLVNAVSARDYLLVQDLVLISVVVFIAVQVASDLAHAALDPRVRLEV</sequence>
<evidence type="ECO:0000256" key="7">
    <source>
        <dbReference type="RuleBase" id="RU363032"/>
    </source>
</evidence>
<comment type="similarity">
    <text evidence="7">Belongs to the binding-protein-dependent transport system permease family.</text>
</comment>
<dbReference type="InterPro" id="IPR045621">
    <property type="entry name" value="BPD_transp_1_N"/>
</dbReference>
<dbReference type="EMBL" id="SMKZ01000012">
    <property type="protein sequence ID" value="TDE10944.1"/>
    <property type="molecule type" value="Genomic_DNA"/>
</dbReference>
<evidence type="ECO:0000256" key="2">
    <source>
        <dbReference type="ARBA" id="ARBA00022448"/>
    </source>
</evidence>
<dbReference type="CDD" id="cd06261">
    <property type="entry name" value="TM_PBP2"/>
    <property type="match status" value="1"/>
</dbReference>
<feature type="transmembrane region" description="Helical" evidence="7">
    <location>
        <begin position="134"/>
        <end position="161"/>
    </location>
</feature>
<dbReference type="AlphaFoldDB" id="A0A4R5DGI8"/>
<dbReference type="PANTHER" id="PTHR43163">
    <property type="entry name" value="DIPEPTIDE TRANSPORT SYSTEM PERMEASE PROTEIN DPPB-RELATED"/>
    <property type="match status" value="1"/>
</dbReference>
<feature type="transmembrane region" description="Helical" evidence="7">
    <location>
        <begin position="226"/>
        <end position="245"/>
    </location>
</feature>
<name>A0A4R5DGI8_9ACTN</name>
<keyword evidence="5 7" id="KW-1133">Transmembrane helix</keyword>
<evidence type="ECO:0000256" key="4">
    <source>
        <dbReference type="ARBA" id="ARBA00022692"/>
    </source>
</evidence>
<evidence type="ECO:0000259" key="8">
    <source>
        <dbReference type="PROSITE" id="PS50928"/>
    </source>
</evidence>
<evidence type="ECO:0000256" key="1">
    <source>
        <dbReference type="ARBA" id="ARBA00004651"/>
    </source>
</evidence>
<evidence type="ECO:0000313" key="9">
    <source>
        <dbReference type="EMBL" id="TDE10944.1"/>
    </source>
</evidence>
<feature type="transmembrane region" description="Helical" evidence="7">
    <location>
        <begin position="251"/>
        <end position="273"/>
    </location>
</feature>
<feature type="transmembrane region" description="Helical" evidence="7">
    <location>
        <begin position="181"/>
        <end position="200"/>
    </location>
</feature>
<gene>
    <name evidence="9" type="ORF">E1269_10710</name>
</gene>
<dbReference type="OrthoDB" id="9778910at2"/>
<dbReference type="InterPro" id="IPR035906">
    <property type="entry name" value="MetI-like_sf"/>
</dbReference>
<feature type="domain" description="ABC transmembrane type-1" evidence="8">
    <location>
        <begin position="95"/>
        <end position="300"/>
    </location>
</feature>
<dbReference type="PANTHER" id="PTHR43163:SF6">
    <property type="entry name" value="DIPEPTIDE TRANSPORT SYSTEM PERMEASE PROTEIN DPPB-RELATED"/>
    <property type="match status" value="1"/>
</dbReference>
<proteinExistence type="inferred from homology"/>
<dbReference type="Gene3D" id="1.10.3720.10">
    <property type="entry name" value="MetI-like"/>
    <property type="match status" value="1"/>
</dbReference>
<reference evidence="9 10" key="1">
    <citation type="submission" date="2019-03" db="EMBL/GenBank/DDBJ databases">
        <title>Draft genome sequences of novel Actinobacteria.</title>
        <authorList>
            <person name="Sahin N."/>
            <person name="Ay H."/>
            <person name="Saygin H."/>
        </authorList>
    </citation>
    <scope>NUCLEOTIDE SEQUENCE [LARGE SCALE GENOMIC DNA]</scope>
    <source>
        <strain evidence="9 10">5K138</strain>
    </source>
</reference>
<evidence type="ECO:0000256" key="6">
    <source>
        <dbReference type="ARBA" id="ARBA00023136"/>
    </source>
</evidence>
<dbReference type="Proteomes" id="UP000294739">
    <property type="component" value="Unassembled WGS sequence"/>
</dbReference>
<keyword evidence="3" id="KW-1003">Cell membrane</keyword>
<protein>
    <submittedName>
        <fullName evidence="9">ABC transporter permease</fullName>
    </submittedName>
</protein>
<dbReference type="Pfam" id="PF00528">
    <property type="entry name" value="BPD_transp_1"/>
    <property type="match status" value="1"/>
</dbReference>